<proteinExistence type="predicted"/>
<reference evidence="2 3" key="1">
    <citation type="submission" date="2016-10" db="EMBL/GenBank/DDBJ databases">
        <authorList>
            <person name="de Groot N.N."/>
        </authorList>
    </citation>
    <scope>NUCLEOTIDE SEQUENCE [LARGE SCALE GENOMIC DNA]</scope>
    <source>
        <strain evidence="2">MBHS1</strain>
    </source>
</reference>
<evidence type="ECO:0000313" key="2">
    <source>
        <dbReference type="EMBL" id="SEH06449.1"/>
    </source>
</evidence>
<gene>
    <name evidence="2" type="ORF">MBHS_02311</name>
</gene>
<evidence type="ECO:0000256" key="1">
    <source>
        <dbReference type="SAM" id="MobiDB-lite"/>
    </source>
</evidence>
<sequence>MNFLKQEFPQKVSNSKELWISVVSVFILISISGLDISVLQKIARIQPAPISHLNKSASSETANLDANKELPSLADYSLSMLADSFEDMTLKKAFRKILREKLEIPGSDPSLRELAQENQISINRIIEIVSKGEKLKKGQRLGKPVSQRTINEAIEEIGITKDEALSIFSRKNIMHTGDFDLTLKDISEENKILPFDLYAILSGKEPQSPEDIRQEASNKRPDSDYIIMIQTKTLDELVDIIAKEQPKSNVSKKVIMERLSLNQIKFADGNQTLAQISSQNNLSVDDLMQTIHTGRRPAKPPVKGAKKLDGPPPHINENQNNARRVIQTSIAKIAVEYKLEEAGLLKALRDGGYDAHKHQTVEDIAKAYDQRPGAILKVLKKEKNKQEGKE</sequence>
<organism evidence="2 3">
    <name type="scientific">Candidatus Venteria ishoeyi</name>
    <dbReference type="NCBI Taxonomy" id="1899563"/>
    <lineage>
        <taxon>Bacteria</taxon>
        <taxon>Pseudomonadati</taxon>
        <taxon>Pseudomonadota</taxon>
        <taxon>Gammaproteobacteria</taxon>
        <taxon>Thiotrichales</taxon>
        <taxon>Thiotrichaceae</taxon>
        <taxon>Venteria</taxon>
    </lineage>
</organism>
<dbReference type="AlphaFoldDB" id="A0A1H6FAW0"/>
<accession>A0A1H6FAW0</accession>
<name>A0A1H6FAW0_9GAMM</name>
<keyword evidence="3" id="KW-1185">Reference proteome</keyword>
<dbReference type="EMBL" id="FMSV02000493">
    <property type="protein sequence ID" value="SEH06449.1"/>
    <property type="molecule type" value="Genomic_DNA"/>
</dbReference>
<feature type="region of interest" description="Disordered" evidence="1">
    <location>
        <begin position="294"/>
        <end position="318"/>
    </location>
</feature>
<dbReference type="Proteomes" id="UP000236724">
    <property type="component" value="Unassembled WGS sequence"/>
</dbReference>
<protein>
    <submittedName>
        <fullName evidence="2">Uncharacterized protein</fullName>
    </submittedName>
</protein>
<evidence type="ECO:0000313" key="3">
    <source>
        <dbReference type="Proteomes" id="UP000236724"/>
    </source>
</evidence>